<feature type="transmembrane region" description="Helical" evidence="9">
    <location>
        <begin position="38"/>
        <end position="57"/>
    </location>
</feature>
<feature type="domain" description="NADH:quinone oxidoreductase/Mrp antiporter transmembrane" evidence="10">
    <location>
        <begin position="136"/>
        <end position="415"/>
    </location>
</feature>
<comment type="subcellular location">
    <subcellularLocation>
        <location evidence="1">Endomembrane system</location>
        <topology evidence="1">Multi-pass membrane protein</topology>
    </subcellularLocation>
    <subcellularLocation>
        <location evidence="8">Membrane</location>
        <topology evidence="8">Multi-pass membrane protein</topology>
    </subcellularLocation>
</comment>
<dbReference type="AlphaFoldDB" id="E1YML7"/>
<dbReference type="EMBL" id="FR695879">
    <property type="protein sequence ID" value="CBX31811.1"/>
    <property type="molecule type" value="Genomic_DNA"/>
</dbReference>
<feature type="transmembrane region" description="Helical" evidence="9">
    <location>
        <begin position="306"/>
        <end position="325"/>
    </location>
</feature>
<evidence type="ECO:0000256" key="5">
    <source>
        <dbReference type="ARBA" id="ARBA00022989"/>
    </source>
</evidence>
<evidence type="ECO:0000256" key="2">
    <source>
        <dbReference type="ARBA" id="ARBA00009025"/>
    </source>
</evidence>
<dbReference type="GO" id="GO:0016020">
    <property type="term" value="C:membrane"/>
    <property type="evidence" value="ECO:0007669"/>
    <property type="project" value="UniProtKB-SubCell"/>
</dbReference>
<dbReference type="Pfam" id="PF01059">
    <property type="entry name" value="Oxidored_q5_N"/>
    <property type="match status" value="1"/>
</dbReference>
<feature type="transmembrane region" description="Helical" evidence="9">
    <location>
        <begin position="375"/>
        <end position="392"/>
    </location>
</feature>
<keyword evidence="5 9" id="KW-1133">Transmembrane helix</keyword>
<dbReference type="GO" id="GO:0015990">
    <property type="term" value="P:electron transport coupled proton transport"/>
    <property type="evidence" value="ECO:0007669"/>
    <property type="project" value="TreeGrafter"/>
</dbReference>
<proteinExistence type="inferred from homology"/>
<dbReference type="InterPro" id="IPR003918">
    <property type="entry name" value="NADH_UbQ_OxRdtase"/>
</dbReference>
<feature type="transmembrane region" description="Helical" evidence="9">
    <location>
        <begin position="276"/>
        <end position="299"/>
    </location>
</feature>
<dbReference type="InterPro" id="IPR010227">
    <property type="entry name" value="NADH_Q_OxRdtase_chainM/4"/>
</dbReference>
<evidence type="ECO:0000259" key="11">
    <source>
        <dbReference type="Pfam" id="PF01059"/>
    </source>
</evidence>
<organism evidence="12">
    <name type="scientific">uncultured Desulfobacterium sp</name>
    <dbReference type="NCBI Taxonomy" id="201089"/>
    <lineage>
        <taxon>Bacteria</taxon>
        <taxon>Pseudomonadati</taxon>
        <taxon>Thermodesulfobacteriota</taxon>
        <taxon>Desulfobacteria</taxon>
        <taxon>Desulfobacterales</taxon>
        <taxon>Desulfobacteriaceae</taxon>
        <taxon>Desulfobacterium</taxon>
        <taxon>environmental samples</taxon>
    </lineage>
</organism>
<evidence type="ECO:0000313" key="12">
    <source>
        <dbReference type="EMBL" id="CBX31811.1"/>
    </source>
</evidence>
<feature type="transmembrane region" description="Helical" evidence="9">
    <location>
        <begin position="453"/>
        <end position="474"/>
    </location>
</feature>
<dbReference type="GO" id="GO:0008137">
    <property type="term" value="F:NADH dehydrogenase (ubiquinone) activity"/>
    <property type="evidence" value="ECO:0007669"/>
    <property type="project" value="InterPro"/>
</dbReference>
<dbReference type="Pfam" id="PF00361">
    <property type="entry name" value="Proton_antipo_M"/>
    <property type="match status" value="1"/>
</dbReference>
<feature type="transmembrane region" description="Helical" evidence="9">
    <location>
        <begin position="88"/>
        <end position="107"/>
    </location>
</feature>
<name>E1YML7_9BACT</name>
<comment type="similarity">
    <text evidence="2">Belongs to the complex I subunit 4 family.</text>
</comment>
<evidence type="ECO:0000256" key="6">
    <source>
        <dbReference type="ARBA" id="ARBA00023027"/>
    </source>
</evidence>
<feature type="transmembrane region" description="Helical" evidence="9">
    <location>
        <begin position="241"/>
        <end position="264"/>
    </location>
</feature>
<evidence type="ECO:0000256" key="9">
    <source>
        <dbReference type="SAM" id="Phobius"/>
    </source>
</evidence>
<feature type="transmembrane region" description="Helical" evidence="9">
    <location>
        <begin position="412"/>
        <end position="432"/>
    </location>
</feature>
<dbReference type="GO" id="GO:0003954">
    <property type="term" value="F:NADH dehydrogenase activity"/>
    <property type="evidence" value="ECO:0007669"/>
    <property type="project" value="TreeGrafter"/>
</dbReference>
<dbReference type="PANTHER" id="PTHR43507:SF1">
    <property type="entry name" value="NADH-UBIQUINONE OXIDOREDUCTASE CHAIN 4"/>
    <property type="match status" value="1"/>
</dbReference>
<keyword evidence="7 9" id="KW-0472">Membrane</keyword>
<dbReference type="InterPro" id="IPR001750">
    <property type="entry name" value="ND/Mrp_TM"/>
</dbReference>
<feature type="transmembrane region" description="Helical" evidence="9">
    <location>
        <begin position="143"/>
        <end position="160"/>
    </location>
</feature>
<evidence type="ECO:0000256" key="3">
    <source>
        <dbReference type="ARBA" id="ARBA00022692"/>
    </source>
</evidence>
<dbReference type="GO" id="GO:0012505">
    <property type="term" value="C:endomembrane system"/>
    <property type="evidence" value="ECO:0007669"/>
    <property type="project" value="UniProtKB-SubCell"/>
</dbReference>
<evidence type="ECO:0000256" key="7">
    <source>
        <dbReference type="ARBA" id="ARBA00023136"/>
    </source>
</evidence>
<feature type="domain" description="NADH:ubiquinone oxidoreductase chain 4 N-terminal" evidence="11">
    <location>
        <begin position="19"/>
        <end position="125"/>
    </location>
</feature>
<feature type="transmembrane region" description="Helical" evidence="9">
    <location>
        <begin position="12"/>
        <end position="31"/>
    </location>
</feature>
<protein>
    <submittedName>
        <fullName evidence="12">NADH-quinone oxidoreductase chain 13</fullName>
    </submittedName>
</protein>
<keyword evidence="6" id="KW-0520">NAD</keyword>
<feature type="transmembrane region" description="Helical" evidence="9">
    <location>
        <begin position="337"/>
        <end position="355"/>
    </location>
</feature>
<evidence type="ECO:0000256" key="4">
    <source>
        <dbReference type="ARBA" id="ARBA00022967"/>
    </source>
</evidence>
<gene>
    <name evidence="12" type="ORF">N47_N26360</name>
</gene>
<accession>E1YML7</accession>
<dbReference type="GO" id="GO:0048039">
    <property type="term" value="F:ubiquinone binding"/>
    <property type="evidence" value="ECO:0007669"/>
    <property type="project" value="TreeGrafter"/>
</dbReference>
<reference evidence="12" key="1">
    <citation type="journal article" date="2011" name="Environ. Microbiol.">
        <title>Genomic insights into the metabolic potential of the polycyclic aromatic hydrocarbon degrading sulfate-reducing Deltaproteobacterium N47.</title>
        <authorList>
            <person name="Bergmann F."/>
            <person name="Selesi D."/>
            <person name="Weinmaier T."/>
            <person name="Tischler P."/>
            <person name="Rattei T."/>
            <person name="Meckenstock R.U."/>
        </authorList>
    </citation>
    <scope>NUCLEOTIDE SEQUENCE</scope>
</reference>
<dbReference type="InterPro" id="IPR000260">
    <property type="entry name" value="NADH4_N"/>
</dbReference>
<dbReference type="GO" id="GO:0042773">
    <property type="term" value="P:ATP synthesis coupled electron transport"/>
    <property type="evidence" value="ECO:0007669"/>
    <property type="project" value="InterPro"/>
</dbReference>
<evidence type="ECO:0000259" key="10">
    <source>
        <dbReference type="Pfam" id="PF00361"/>
    </source>
</evidence>
<dbReference type="PANTHER" id="PTHR43507">
    <property type="entry name" value="NADH-UBIQUINONE OXIDOREDUCTASE CHAIN 4"/>
    <property type="match status" value="1"/>
</dbReference>
<sequence length="498" mass="55477">MDFLIPNQLNYPILSVLIFTPLAGAFVLFMIRNETVARIWTLLVSLAVFALSLPLYFNFDHSTTNYQFGEHFAWIPSYNINYTLGIDGISLLLVLLSTFLIPICVLASWKYIDKRVKEFHFCLLLMGSACVGIFSSLDFVLFYIFWEAMLIPMYLLIAVWGGPEKVYASIKFFIYTMVGSVFLLVAMIALYLKVGTFSIPELMTHTYSFNFQFWVFLAFGIAFAIKVPMAPFHTWLPAAHVQAPTAGSVLLASVLLKMGTYGFLRFCLPITPNASIYFAPYILIISICSIVYGGYVALGQSDMKKLIAYSSVAHMGFVTLGIFLFNKYGLEGAILQMINHGITTGALFLCVGIIYERSHSRLIADNSGIAKIMPIYIGFFGFFCLSSMAFPGTNSFVGELLILLGVFTDHKLIGALSIPGVVLAAAYMLHLLQRISWGKKVKGHFTDMNIREVIYLTPLVIFVLWIGFSPGPFLNVMHASVGHLMEQLQNAGAITLVK</sequence>
<evidence type="ECO:0000256" key="1">
    <source>
        <dbReference type="ARBA" id="ARBA00004127"/>
    </source>
</evidence>
<keyword evidence="4" id="KW-1278">Translocase</keyword>
<dbReference type="NCBIfam" id="TIGR01972">
    <property type="entry name" value="NDH_I_M"/>
    <property type="match status" value="1"/>
</dbReference>
<feature type="transmembrane region" description="Helical" evidence="9">
    <location>
        <begin position="119"/>
        <end position="137"/>
    </location>
</feature>
<evidence type="ECO:0000256" key="8">
    <source>
        <dbReference type="RuleBase" id="RU000320"/>
    </source>
</evidence>
<dbReference type="PRINTS" id="PR01437">
    <property type="entry name" value="NUOXDRDTASE4"/>
</dbReference>
<keyword evidence="3 8" id="KW-0812">Transmembrane</keyword>
<feature type="transmembrane region" description="Helical" evidence="9">
    <location>
        <begin position="211"/>
        <end position="229"/>
    </location>
</feature>
<feature type="transmembrane region" description="Helical" evidence="9">
    <location>
        <begin position="172"/>
        <end position="191"/>
    </location>
</feature>